<evidence type="ECO:0000256" key="7">
    <source>
        <dbReference type="SAM" id="Phobius"/>
    </source>
</evidence>
<feature type="transmembrane region" description="Helical" evidence="7">
    <location>
        <begin position="730"/>
        <end position="748"/>
    </location>
</feature>
<dbReference type="PROSITE" id="PS00217">
    <property type="entry name" value="SUGAR_TRANSPORT_2"/>
    <property type="match status" value="1"/>
</dbReference>
<feature type="domain" description="Major facilitator superfamily (MFS) profile" evidence="8">
    <location>
        <begin position="405"/>
        <end position="844"/>
    </location>
</feature>
<feature type="transmembrane region" description="Helical" evidence="7">
    <location>
        <begin position="475"/>
        <end position="494"/>
    </location>
</feature>
<dbReference type="GO" id="GO:0015793">
    <property type="term" value="P:glycerol transmembrane transport"/>
    <property type="evidence" value="ECO:0007669"/>
    <property type="project" value="TreeGrafter"/>
</dbReference>
<dbReference type="InterPro" id="IPR003663">
    <property type="entry name" value="Sugar/inositol_transpt"/>
</dbReference>
<evidence type="ECO:0000313" key="10">
    <source>
        <dbReference type="Proteomes" id="UP000326198"/>
    </source>
</evidence>
<dbReference type="SUPFAM" id="SSF103473">
    <property type="entry name" value="MFS general substrate transporter"/>
    <property type="match status" value="1"/>
</dbReference>
<feature type="transmembrane region" description="Helical" evidence="7">
    <location>
        <begin position="697"/>
        <end position="718"/>
    </location>
</feature>
<dbReference type="Pfam" id="PF00083">
    <property type="entry name" value="Sugar_tr"/>
    <property type="match status" value="1"/>
</dbReference>
<keyword evidence="6 7" id="KW-0472">Membrane</keyword>
<proteinExistence type="inferred from homology"/>
<sequence length="919" mass="102249">MLPPSLHTPDYMTRTKSSEPELTINFTEPAVFIPTYTHKPAVLRGYCELKVKETIMVRRLTVNFRGVSHVHWPHGLHDSKTVTDCTLTVFGSDISGTGPQHSADQENLGMLETGTTECNTSRQKCGLWSTITNKLCSRCKSTVIADCQLLSPGTYTYNFEMILPPQLPESVNVRRSHVRYNVRACLEFPGHFRHDIVQSMPVAAIHCPAEDFVEDAEPVYVARAWKRLLRCDILLSRRGAPLCHILPLTVSFTELANSQFHGLQIYISENVQFLRKDGLVSCLGPFKRRLLYEAAEDCLPDLLPYRLGEDGDHLSEKSESTVLPECEVKPATSEGMTLNIDLALPTCQDHSEGNWMHFSTEYKSARVYHWLDFAPGDLLTKTRTGGQRTTVDLLFLEGGFGLGNSFSRPLSPSVETTRDRGVMSGIISDPAFNDMFTATKDDNTMQATVTAVYEVGCLFGAIIALLFGDRTGRRWMVIAGATIMIIGVVIQVSAMPGSLPLLQFIFGRVITGIGNGMNTSTIPTYQAECSKTSNRGLLICIEGGIIAIGTAIAYWIDYGAHYGPQDLVWRFPIAFQVFFGIIIIVGMCYLPESPRYLIAHDKVAEGERVLAALAGTEIEDRHTQTEKNLIIDSVQASGSTKAKFGDLLTGGTSQHLRRMLVGSSSQMFQQISGCNAVIYYLPVLLEQSIGQSHNFALLIGGINMICYAIFATFSWFFIEKIGRRKLFLGGSYGQCAAMIIVFACLIPGDEQSAKGAVFGFFLYMCFFGATWLPLPWLYPAELSPLKTRAKANAISTCNNWLFNFTVVMITPVMVQHIGWGTYLFFAAWNAVFIPVIWFFYPETAGRSLEEIDLIFAKGYVEKISYVRAAKELPRLSDEEIEAKAAQYGILDNNEKVEERIAEYAPQDSQEYSSYLPTQL</sequence>
<dbReference type="Pfam" id="PF00339">
    <property type="entry name" value="Arrestin_N"/>
    <property type="match status" value="1"/>
</dbReference>
<dbReference type="InterPro" id="IPR014756">
    <property type="entry name" value="Ig_E-set"/>
</dbReference>
<keyword evidence="4 7" id="KW-0812">Transmembrane</keyword>
<dbReference type="GO" id="GO:0005351">
    <property type="term" value="F:carbohydrate:proton symporter activity"/>
    <property type="evidence" value="ECO:0007669"/>
    <property type="project" value="TreeGrafter"/>
</dbReference>
<dbReference type="PROSITE" id="PS50850">
    <property type="entry name" value="MFS"/>
    <property type="match status" value="1"/>
</dbReference>
<keyword evidence="5 7" id="KW-1133">Transmembrane helix</keyword>
<dbReference type="InterPro" id="IPR020846">
    <property type="entry name" value="MFS_dom"/>
</dbReference>
<evidence type="ECO:0000256" key="5">
    <source>
        <dbReference type="ARBA" id="ARBA00022989"/>
    </source>
</evidence>
<dbReference type="OrthoDB" id="2333384at2759"/>
<dbReference type="Proteomes" id="UP000326198">
    <property type="component" value="Unassembled WGS sequence"/>
</dbReference>
<dbReference type="InterPro" id="IPR005829">
    <property type="entry name" value="Sugar_transporter_CS"/>
</dbReference>
<dbReference type="FunFam" id="1.20.1250.20:FF:000061">
    <property type="entry name" value="MFS sugar transporter"/>
    <property type="match status" value="1"/>
</dbReference>
<feature type="transmembrane region" description="Helical" evidence="7">
    <location>
        <begin position="800"/>
        <end position="817"/>
    </location>
</feature>
<feature type="transmembrane region" description="Helical" evidence="7">
    <location>
        <begin position="760"/>
        <end position="779"/>
    </location>
</feature>
<comment type="similarity">
    <text evidence="2">Belongs to the major facilitator superfamily. Sugar transporter (TC 2.A.1.1) family.</text>
</comment>
<keyword evidence="3" id="KW-0813">Transport</keyword>
<gene>
    <name evidence="9" type="ORF">BDV26DRAFT_282292</name>
</gene>
<protein>
    <recommendedName>
        <fullName evidence="8">Major facilitator superfamily (MFS) profile domain-containing protein</fullName>
    </recommendedName>
</protein>
<evidence type="ECO:0000256" key="4">
    <source>
        <dbReference type="ARBA" id="ARBA00022692"/>
    </source>
</evidence>
<name>A0A5N7B4Q9_9EURO</name>
<feature type="transmembrane region" description="Helical" evidence="7">
    <location>
        <begin position="451"/>
        <end position="468"/>
    </location>
</feature>
<dbReference type="Gene3D" id="1.20.1250.20">
    <property type="entry name" value="MFS general substrate transporter like domains"/>
    <property type="match status" value="1"/>
</dbReference>
<dbReference type="InterPro" id="IPR050360">
    <property type="entry name" value="MFS_Sugar_Transporters"/>
</dbReference>
<dbReference type="AlphaFoldDB" id="A0A5N7B4Q9"/>
<feature type="transmembrane region" description="Helical" evidence="7">
    <location>
        <begin position="823"/>
        <end position="840"/>
    </location>
</feature>
<feature type="transmembrane region" description="Helical" evidence="7">
    <location>
        <begin position="500"/>
        <end position="517"/>
    </location>
</feature>
<dbReference type="PANTHER" id="PTHR48022:SF69">
    <property type="entry name" value="SUGAR TRANSPORTER"/>
    <property type="match status" value="1"/>
</dbReference>
<dbReference type="Gene3D" id="2.60.40.640">
    <property type="match status" value="1"/>
</dbReference>
<dbReference type="EMBL" id="ML736232">
    <property type="protein sequence ID" value="KAE8376905.1"/>
    <property type="molecule type" value="Genomic_DNA"/>
</dbReference>
<feature type="transmembrane region" description="Helical" evidence="7">
    <location>
        <begin position="537"/>
        <end position="556"/>
    </location>
</feature>
<dbReference type="PRINTS" id="PR00171">
    <property type="entry name" value="SUGRTRNSPORT"/>
</dbReference>
<keyword evidence="10" id="KW-1185">Reference proteome</keyword>
<dbReference type="InterPro" id="IPR036259">
    <property type="entry name" value="MFS_trans_sf"/>
</dbReference>
<evidence type="ECO:0000256" key="6">
    <source>
        <dbReference type="ARBA" id="ARBA00023136"/>
    </source>
</evidence>
<evidence type="ECO:0000256" key="2">
    <source>
        <dbReference type="ARBA" id="ARBA00010992"/>
    </source>
</evidence>
<dbReference type="PANTHER" id="PTHR48022">
    <property type="entry name" value="PLASTIDIC GLUCOSE TRANSPORTER 4"/>
    <property type="match status" value="1"/>
</dbReference>
<dbReference type="InterPro" id="IPR011021">
    <property type="entry name" value="Arrestin-like_N"/>
</dbReference>
<dbReference type="InterPro" id="IPR014752">
    <property type="entry name" value="Arrestin-like_C"/>
</dbReference>
<feature type="transmembrane region" description="Helical" evidence="7">
    <location>
        <begin position="667"/>
        <end position="685"/>
    </location>
</feature>
<evidence type="ECO:0000259" key="8">
    <source>
        <dbReference type="PROSITE" id="PS50850"/>
    </source>
</evidence>
<feature type="transmembrane region" description="Helical" evidence="7">
    <location>
        <begin position="568"/>
        <end position="590"/>
    </location>
</feature>
<dbReference type="NCBIfam" id="TIGR00879">
    <property type="entry name" value="SP"/>
    <property type="match status" value="1"/>
</dbReference>
<evidence type="ECO:0000256" key="1">
    <source>
        <dbReference type="ARBA" id="ARBA00004141"/>
    </source>
</evidence>
<dbReference type="InterPro" id="IPR005828">
    <property type="entry name" value="MFS_sugar_transport-like"/>
</dbReference>
<reference evidence="9 10" key="1">
    <citation type="submission" date="2019-04" db="EMBL/GenBank/DDBJ databases">
        <title>Friends and foes A comparative genomics studyof 23 Aspergillus species from section Flavi.</title>
        <authorList>
            <consortium name="DOE Joint Genome Institute"/>
            <person name="Kjaerbolling I."/>
            <person name="Vesth T."/>
            <person name="Frisvad J.C."/>
            <person name="Nybo J.L."/>
            <person name="Theobald S."/>
            <person name="Kildgaard S."/>
            <person name="Isbrandt T."/>
            <person name="Kuo A."/>
            <person name="Sato A."/>
            <person name="Lyhne E.K."/>
            <person name="Kogle M.E."/>
            <person name="Wiebenga A."/>
            <person name="Kun R.S."/>
            <person name="Lubbers R.J."/>
            <person name="Makela M.R."/>
            <person name="Barry K."/>
            <person name="Chovatia M."/>
            <person name="Clum A."/>
            <person name="Daum C."/>
            <person name="Haridas S."/>
            <person name="He G."/>
            <person name="LaButti K."/>
            <person name="Lipzen A."/>
            <person name="Mondo S."/>
            <person name="Riley R."/>
            <person name="Salamov A."/>
            <person name="Simmons B.A."/>
            <person name="Magnuson J.K."/>
            <person name="Henrissat B."/>
            <person name="Mortensen U.H."/>
            <person name="Larsen T.O."/>
            <person name="Devries R.P."/>
            <person name="Grigoriev I.V."/>
            <person name="Machida M."/>
            <person name="Baker S.E."/>
            <person name="Andersen M.R."/>
        </authorList>
    </citation>
    <scope>NUCLEOTIDE SEQUENCE [LARGE SCALE GENOMIC DNA]</scope>
    <source>
        <strain evidence="9 10">IBT 29228</strain>
    </source>
</reference>
<organism evidence="9 10">
    <name type="scientific">Aspergillus bertholletiae</name>
    <dbReference type="NCBI Taxonomy" id="1226010"/>
    <lineage>
        <taxon>Eukaryota</taxon>
        <taxon>Fungi</taxon>
        <taxon>Dikarya</taxon>
        <taxon>Ascomycota</taxon>
        <taxon>Pezizomycotina</taxon>
        <taxon>Eurotiomycetes</taxon>
        <taxon>Eurotiomycetidae</taxon>
        <taxon>Eurotiales</taxon>
        <taxon>Aspergillaceae</taxon>
        <taxon>Aspergillus</taxon>
        <taxon>Aspergillus subgen. Circumdati</taxon>
    </lineage>
</organism>
<dbReference type="SUPFAM" id="SSF81296">
    <property type="entry name" value="E set domains"/>
    <property type="match status" value="1"/>
</dbReference>
<evidence type="ECO:0000313" key="9">
    <source>
        <dbReference type="EMBL" id="KAE8376905.1"/>
    </source>
</evidence>
<comment type="subcellular location">
    <subcellularLocation>
        <location evidence="1">Membrane</location>
        <topology evidence="1">Multi-pass membrane protein</topology>
    </subcellularLocation>
</comment>
<accession>A0A5N7B4Q9</accession>
<dbReference type="GO" id="GO:0016020">
    <property type="term" value="C:membrane"/>
    <property type="evidence" value="ECO:0007669"/>
    <property type="project" value="UniProtKB-SubCell"/>
</dbReference>
<evidence type="ECO:0000256" key="3">
    <source>
        <dbReference type="ARBA" id="ARBA00022448"/>
    </source>
</evidence>